<dbReference type="GO" id="GO:0004674">
    <property type="term" value="F:protein serine/threonine kinase activity"/>
    <property type="evidence" value="ECO:0007669"/>
    <property type="project" value="UniProtKB-KW"/>
</dbReference>
<dbReference type="InterPro" id="IPR053235">
    <property type="entry name" value="Ser_Thr_kinase"/>
</dbReference>
<dbReference type="PROSITE" id="PS50011">
    <property type="entry name" value="PROTEIN_KINASE_DOM"/>
    <property type="match status" value="1"/>
</dbReference>
<evidence type="ECO:0000256" key="1">
    <source>
        <dbReference type="ARBA" id="ARBA00012513"/>
    </source>
</evidence>
<dbReference type="SMART" id="SM00220">
    <property type="entry name" value="S_TKc"/>
    <property type="match status" value="1"/>
</dbReference>
<accession>A0A1D3D8M1</accession>
<dbReference type="Gene3D" id="1.10.510.10">
    <property type="entry name" value="Transferase(Phosphotransferase) domain 1"/>
    <property type="match status" value="1"/>
</dbReference>
<evidence type="ECO:0000256" key="2">
    <source>
        <dbReference type="ARBA" id="ARBA00022527"/>
    </source>
</evidence>
<dbReference type="InParanoid" id="A0A1D3D8M1"/>
<comment type="caution">
    <text evidence="10">The sequence shown here is derived from an EMBL/GenBank/DDBJ whole genome shotgun (WGS) entry which is preliminary data.</text>
</comment>
<keyword evidence="4" id="KW-0547">Nucleotide-binding</keyword>
<sequence length="322" mass="36116">MHRPSPRIEGVDVELASKRRLLDGSVWLNQYRVCEKLASTELSSVFRVEGTNADTGEVTSYCCKRYRKMLLLRRRDFRPGPTGMGFKTKMEDVKEEARMLSLLKHPRCLELQAILDSNLDSAEGKVYFLTNFLVGGALMVLRPLRDGMQERSHLLKDLKVDNLLLGADGRVCVGDFGSAEKMGANGKVRHTKGTYMFMAPECFRPLDDTKLYEGHDGRAADAWALGICTYVMVFGVVPFDDSSIESLFEALGEGVVTIPSEPPISPELRDFLGKVLHPEWKDRMSVRQILSHPWVASANYKDAADYAGALLQQRSLDDHIDN</sequence>
<evidence type="ECO:0000256" key="7">
    <source>
        <dbReference type="ARBA" id="ARBA00047899"/>
    </source>
</evidence>
<evidence type="ECO:0000256" key="6">
    <source>
        <dbReference type="ARBA" id="ARBA00022840"/>
    </source>
</evidence>
<dbReference type="PANTHER" id="PTHR24361:SF433">
    <property type="entry name" value="PROTEIN KINASE DOMAIN-CONTAINING PROTEIN"/>
    <property type="match status" value="1"/>
</dbReference>
<keyword evidence="5" id="KW-0418">Kinase</keyword>
<proteinExistence type="predicted"/>
<evidence type="ECO:0000256" key="4">
    <source>
        <dbReference type="ARBA" id="ARBA00022741"/>
    </source>
</evidence>
<evidence type="ECO:0000313" key="11">
    <source>
        <dbReference type="Proteomes" id="UP000095192"/>
    </source>
</evidence>
<dbReference type="FunCoup" id="A0A1D3D8M1">
    <property type="interactions" value="1"/>
</dbReference>
<dbReference type="Gene3D" id="3.30.200.20">
    <property type="entry name" value="Phosphorylase Kinase, domain 1"/>
    <property type="match status" value="1"/>
</dbReference>
<organism evidence="10 11">
    <name type="scientific">Cyclospora cayetanensis</name>
    <dbReference type="NCBI Taxonomy" id="88456"/>
    <lineage>
        <taxon>Eukaryota</taxon>
        <taxon>Sar</taxon>
        <taxon>Alveolata</taxon>
        <taxon>Apicomplexa</taxon>
        <taxon>Conoidasida</taxon>
        <taxon>Coccidia</taxon>
        <taxon>Eucoccidiorida</taxon>
        <taxon>Eimeriorina</taxon>
        <taxon>Eimeriidae</taxon>
        <taxon>Cyclospora</taxon>
    </lineage>
</organism>
<keyword evidence="11" id="KW-1185">Reference proteome</keyword>
<dbReference type="AlphaFoldDB" id="A0A1D3D8M1"/>
<feature type="domain" description="Protein kinase" evidence="9">
    <location>
        <begin position="31"/>
        <end position="295"/>
    </location>
</feature>
<keyword evidence="2" id="KW-0723">Serine/threonine-protein kinase</keyword>
<dbReference type="Proteomes" id="UP000095192">
    <property type="component" value="Unassembled WGS sequence"/>
</dbReference>
<dbReference type="VEuPathDB" id="ToxoDB:cyc_01413"/>
<dbReference type="VEuPathDB" id="ToxoDB:LOC34618427"/>
<dbReference type="EC" id="2.7.11.1" evidence="1"/>
<keyword evidence="3" id="KW-0808">Transferase</keyword>
<dbReference type="GO" id="GO:0005524">
    <property type="term" value="F:ATP binding"/>
    <property type="evidence" value="ECO:0007669"/>
    <property type="project" value="UniProtKB-KW"/>
</dbReference>
<dbReference type="PANTHER" id="PTHR24361">
    <property type="entry name" value="MITOGEN-ACTIVATED KINASE KINASE KINASE"/>
    <property type="match status" value="1"/>
</dbReference>
<dbReference type="EMBL" id="JROU02000266">
    <property type="protein sequence ID" value="OEH79810.1"/>
    <property type="molecule type" value="Genomic_DNA"/>
</dbReference>
<evidence type="ECO:0000313" key="10">
    <source>
        <dbReference type="EMBL" id="OEH79810.1"/>
    </source>
</evidence>
<comment type="catalytic activity">
    <reaction evidence="8">
        <text>L-seryl-[protein] + ATP = O-phospho-L-seryl-[protein] + ADP + H(+)</text>
        <dbReference type="Rhea" id="RHEA:17989"/>
        <dbReference type="Rhea" id="RHEA-COMP:9863"/>
        <dbReference type="Rhea" id="RHEA-COMP:11604"/>
        <dbReference type="ChEBI" id="CHEBI:15378"/>
        <dbReference type="ChEBI" id="CHEBI:29999"/>
        <dbReference type="ChEBI" id="CHEBI:30616"/>
        <dbReference type="ChEBI" id="CHEBI:83421"/>
        <dbReference type="ChEBI" id="CHEBI:456216"/>
        <dbReference type="EC" id="2.7.11.1"/>
    </reaction>
</comment>
<dbReference type="InterPro" id="IPR011009">
    <property type="entry name" value="Kinase-like_dom_sf"/>
</dbReference>
<dbReference type="InterPro" id="IPR000719">
    <property type="entry name" value="Prot_kinase_dom"/>
</dbReference>
<evidence type="ECO:0000259" key="9">
    <source>
        <dbReference type="PROSITE" id="PS50011"/>
    </source>
</evidence>
<dbReference type="GO" id="GO:0005737">
    <property type="term" value="C:cytoplasm"/>
    <property type="evidence" value="ECO:0007669"/>
    <property type="project" value="TreeGrafter"/>
</dbReference>
<dbReference type="SUPFAM" id="SSF56112">
    <property type="entry name" value="Protein kinase-like (PK-like)"/>
    <property type="match status" value="1"/>
</dbReference>
<name>A0A1D3D8M1_9EIME</name>
<evidence type="ECO:0000256" key="3">
    <source>
        <dbReference type="ARBA" id="ARBA00022679"/>
    </source>
</evidence>
<reference evidence="10 11" key="1">
    <citation type="journal article" date="2016" name="BMC Genomics">
        <title>Comparative genomics reveals Cyclospora cayetanensis possesses coccidia-like metabolism and invasion components but unique surface antigens.</title>
        <authorList>
            <person name="Liu S."/>
            <person name="Wang L."/>
            <person name="Zheng H."/>
            <person name="Xu Z."/>
            <person name="Roellig D.M."/>
            <person name="Li N."/>
            <person name="Frace M.A."/>
            <person name="Tang K."/>
            <person name="Arrowood M.J."/>
            <person name="Moss D.M."/>
            <person name="Zhang L."/>
            <person name="Feng Y."/>
            <person name="Xiao L."/>
        </authorList>
    </citation>
    <scope>NUCLEOTIDE SEQUENCE [LARGE SCALE GENOMIC DNA]</scope>
    <source>
        <strain evidence="10 11">CHN_HEN01</strain>
    </source>
</reference>
<protein>
    <recommendedName>
        <fullName evidence="1">non-specific serine/threonine protein kinase</fullName>
        <ecNumber evidence="1">2.7.11.1</ecNumber>
    </recommendedName>
</protein>
<dbReference type="Pfam" id="PF00069">
    <property type="entry name" value="Pkinase"/>
    <property type="match status" value="1"/>
</dbReference>
<keyword evidence="6" id="KW-0067">ATP-binding</keyword>
<evidence type="ECO:0000256" key="5">
    <source>
        <dbReference type="ARBA" id="ARBA00022777"/>
    </source>
</evidence>
<evidence type="ECO:0000256" key="8">
    <source>
        <dbReference type="ARBA" id="ARBA00048679"/>
    </source>
</evidence>
<gene>
    <name evidence="10" type="ORF">cyc_01413</name>
</gene>
<comment type="catalytic activity">
    <reaction evidence="7">
        <text>L-threonyl-[protein] + ATP = O-phospho-L-threonyl-[protein] + ADP + H(+)</text>
        <dbReference type="Rhea" id="RHEA:46608"/>
        <dbReference type="Rhea" id="RHEA-COMP:11060"/>
        <dbReference type="Rhea" id="RHEA-COMP:11605"/>
        <dbReference type="ChEBI" id="CHEBI:15378"/>
        <dbReference type="ChEBI" id="CHEBI:30013"/>
        <dbReference type="ChEBI" id="CHEBI:30616"/>
        <dbReference type="ChEBI" id="CHEBI:61977"/>
        <dbReference type="ChEBI" id="CHEBI:456216"/>
        <dbReference type="EC" id="2.7.11.1"/>
    </reaction>
</comment>